<gene>
    <name evidence="1" type="ORF">HQ865_01355</name>
</gene>
<reference evidence="1 2" key="1">
    <citation type="submission" date="2020-05" db="EMBL/GenBank/DDBJ databases">
        <title>Mucilaginibacter mali sp. nov.</title>
        <authorList>
            <person name="Kim H.S."/>
            <person name="Lee K.C."/>
            <person name="Suh M.K."/>
            <person name="Kim J.-S."/>
            <person name="Han K.-I."/>
            <person name="Eom M.K."/>
            <person name="Shin Y.K."/>
            <person name="Lee J.-S."/>
        </authorList>
    </citation>
    <scope>NUCLEOTIDE SEQUENCE [LARGE SCALE GENOMIC DNA]</scope>
    <source>
        <strain evidence="1 2">G2-14</strain>
    </source>
</reference>
<name>A0A7D4UJ30_9SPHI</name>
<dbReference type="Proteomes" id="UP000505355">
    <property type="component" value="Chromosome"/>
</dbReference>
<organism evidence="1 2">
    <name type="scientific">Mucilaginibacter mali</name>
    <dbReference type="NCBI Taxonomy" id="2740462"/>
    <lineage>
        <taxon>Bacteria</taxon>
        <taxon>Pseudomonadati</taxon>
        <taxon>Bacteroidota</taxon>
        <taxon>Sphingobacteriia</taxon>
        <taxon>Sphingobacteriales</taxon>
        <taxon>Sphingobacteriaceae</taxon>
        <taxon>Mucilaginibacter</taxon>
    </lineage>
</organism>
<sequence length="90" mass="10087">MSKKYAIDEQLDLLPMVKRKKAIAALPGLLNVQYNTFRIYCNLEIGDTGDIPAEKVALLEKFFGIEPGSLRNYQVTTPTLDELIKQETAA</sequence>
<proteinExistence type="predicted"/>
<accession>A0A7D4UJ30</accession>
<dbReference type="AlphaFoldDB" id="A0A7D4UJ30"/>
<dbReference type="RefSeq" id="WP_173413164.1">
    <property type="nucleotide sequence ID" value="NZ_CP054139.1"/>
</dbReference>
<evidence type="ECO:0000313" key="1">
    <source>
        <dbReference type="EMBL" id="QKJ28462.1"/>
    </source>
</evidence>
<evidence type="ECO:0000313" key="2">
    <source>
        <dbReference type="Proteomes" id="UP000505355"/>
    </source>
</evidence>
<protein>
    <submittedName>
        <fullName evidence="1">Uncharacterized protein</fullName>
    </submittedName>
</protein>
<keyword evidence="2" id="KW-1185">Reference proteome</keyword>
<dbReference type="EMBL" id="CP054139">
    <property type="protein sequence ID" value="QKJ28462.1"/>
    <property type="molecule type" value="Genomic_DNA"/>
</dbReference>
<dbReference type="KEGG" id="mmab:HQ865_01355"/>